<protein>
    <submittedName>
        <fullName evidence="1">Uncharacterized protein</fullName>
    </submittedName>
</protein>
<evidence type="ECO:0000313" key="2">
    <source>
        <dbReference type="Proteomes" id="UP000828390"/>
    </source>
</evidence>
<dbReference type="AlphaFoldDB" id="A0A9D4BPJ7"/>
<keyword evidence="2" id="KW-1185">Reference proteome</keyword>
<sequence length="84" mass="9561">MSNHGLPFVTIADHGHHCQPWLTMVTIADHGPCFFVTMANHVSEHVSPRFLMADNQIPWSTIKNHDDHGLPWSSFCLGQREKLE</sequence>
<organism evidence="1 2">
    <name type="scientific">Dreissena polymorpha</name>
    <name type="common">Zebra mussel</name>
    <name type="synonym">Mytilus polymorpha</name>
    <dbReference type="NCBI Taxonomy" id="45954"/>
    <lineage>
        <taxon>Eukaryota</taxon>
        <taxon>Metazoa</taxon>
        <taxon>Spiralia</taxon>
        <taxon>Lophotrochozoa</taxon>
        <taxon>Mollusca</taxon>
        <taxon>Bivalvia</taxon>
        <taxon>Autobranchia</taxon>
        <taxon>Heteroconchia</taxon>
        <taxon>Euheterodonta</taxon>
        <taxon>Imparidentia</taxon>
        <taxon>Neoheterodontei</taxon>
        <taxon>Myida</taxon>
        <taxon>Dreissenoidea</taxon>
        <taxon>Dreissenidae</taxon>
        <taxon>Dreissena</taxon>
    </lineage>
</organism>
<dbReference type="Proteomes" id="UP000828390">
    <property type="component" value="Unassembled WGS sequence"/>
</dbReference>
<comment type="caution">
    <text evidence="1">The sequence shown here is derived from an EMBL/GenBank/DDBJ whole genome shotgun (WGS) entry which is preliminary data.</text>
</comment>
<name>A0A9D4BPJ7_DREPO</name>
<reference evidence="1" key="2">
    <citation type="submission" date="2020-11" db="EMBL/GenBank/DDBJ databases">
        <authorList>
            <person name="McCartney M.A."/>
            <person name="Auch B."/>
            <person name="Kono T."/>
            <person name="Mallez S."/>
            <person name="Becker A."/>
            <person name="Gohl D.M."/>
            <person name="Silverstein K.A.T."/>
            <person name="Koren S."/>
            <person name="Bechman K.B."/>
            <person name="Herman A."/>
            <person name="Abrahante J.E."/>
            <person name="Garbe J."/>
        </authorList>
    </citation>
    <scope>NUCLEOTIDE SEQUENCE</scope>
    <source>
        <strain evidence="1">Duluth1</strain>
        <tissue evidence="1">Whole animal</tissue>
    </source>
</reference>
<reference evidence="1" key="1">
    <citation type="journal article" date="2019" name="bioRxiv">
        <title>The Genome of the Zebra Mussel, Dreissena polymorpha: A Resource for Invasive Species Research.</title>
        <authorList>
            <person name="McCartney M.A."/>
            <person name="Auch B."/>
            <person name="Kono T."/>
            <person name="Mallez S."/>
            <person name="Zhang Y."/>
            <person name="Obille A."/>
            <person name="Becker A."/>
            <person name="Abrahante J.E."/>
            <person name="Garbe J."/>
            <person name="Badalamenti J.P."/>
            <person name="Herman A."/>
            <person name="Mangelson H."/>
            <person name="Liachko I."/>
            <person name="Sullivan S."/>
            <person name="Sone E.D."/>
            <person name="Koren S."/>
            <person name="Silverstein K.A.T."/>
            <person name="Beckman K.B."/>
            <person name="Gohl D.M."/>
        </authorList>
    </citation>
    <scope>NUCLEOTIDE SEQUENCE</scope>
    <source>
        <strain evidence="1">Duluth1</strain>
        <tissue evidence="1">Whole animal</tissue>
    </source>
</reference>
<evidence type="ECO:0000313" key="1">
    <source>
        <dbReference type="EMBL" id="KAH3711661.1"/>
    </source>
</evidence>
<proteinExistence type="predicted"/>
<gene>
    <name evidence="1" type="ORF">DPMN_071333</name>
</gene>
<dbReference type="EMBL" id="JAIWYP010000014">
    <property type="protein sequence ID" value="KAH3711661.1"/>
    <property type="molecule type" value="Genomic_DNA"/>
</dbReference>
<accession>A0A9D4BPJ7</accession>